<reference evidence="2 3" key="1">
    <citation type="submission" date="2015-01" db="EMBL/GenBank/DDBJ databases">
        <title>Enhanced salinomycin production by adjusting the supply of polyketide extender units in Streptomyce albus DSM 41398.</title>
        <authorList>
            <person name="Lu C."/>
        </authorList>
    </citation>
    <scope>NUCLEOTIDE SEQUENCE [LARGE SCALE GENOMIC DNA]</scope>
    <source>
        <strain evidence="3">ATCC 21838 / DSM 41398 / FERM P-419 / JCM 4703 / NBRC 107858</strain>
    </source>
</reference>
<dbReference type="Pfam" id="PF19054">
    <property type="entry name" value="DUF5753"/>
    <property type="match status" value="1"/>
</dbReference>
<organism evidence="2 3">
    <name type="scientific">Streptomyces albus (strain ATCC 21838 / DSM 41398 / FERM P-419 / JCM 4703 / NBRC 107858)</name>
    <dbReference type="NCBI Taxonomy" id="1081613"/>
    <lineage>
        <taxon>Bacteria</taxon>
        <taxon>Bacillati</taxon>
        <taxon>Actinomycetota</taxon>
        <taxon>Actinomycetes</taxon>
        <taxon>Kitasatosporales</taxon>
        <taxon>Streptomycetaceae</taxon>
        <taxon>Streptomyces</taxon>
    </lineage>
</organism>
<sequence length="284" mass="31353">MSAPTVRRRRLGVKLRGLRGSSTLDEVAAKSAGAINPAKLSRIETARTAAKAKDVELLLDLYGIKGKELRRALLSLTREGARRGWWQSYRGILSSVYEDWISLEAEATTLRTWQMGVIPGLLQTGEYAREIVTATAMSEAIEAKVDALVEIRLARQAVLTRDDPLNLWAIISETALRTKCVGEGVMTEQLGRLLSLGRRPNITIQVLPADASPHAGQMGSYSVLGFEEHADLDVVHVESLTSLLYVEEPDHVDVYRSAFERLRASALSIEKSAELISEIRKLHP</sequence>
<dbReference type="GO" id="GO:0003677">
    <property type="term" value="F:DNA binding"/>
    <property type="evidence" value="ECO:0007669"/>
    <property type="project" value="UniProtKB-KW"/>
</dbReference>
<feature type="domain" description="DUF5753" evidence="1">
    <location>
        <begin position="98"/>
        <end position="278"/>
    </location>
</feature>
<proteinExistence type="predicted"/>
<dbReference type="Pfam" id="PF13560">
    <property type="entry name" value="HTH_31"/>
    <property type="match status" value="1"/>
</dbReference>
<evidence type="ECO:0000259" key="1">
    <source>
        <dbReference type="Pfam" id="PF19054"/>
    </source>
</evidence>
<gene>
    <name evidence="2" type="ORF">SLNWT_3933</name>
</gene>
<dbReference type="EMBL" id="CP010519">
    <property type="protein sequence ID" value="AJE84309.1"/>
    <property type="molecule type" value="Genomic_DNA"/>
</dbReference>
<name>A0A0B5ERQ9_STRA4</name>
<dbReference type="InterPro" id="IPR043917">
    <property type="entry name" value="DUF5753"/>
</dbReference>
<keyword evidence="2" id="KW-0238">DNA-binding</keyword>
<evidence type="ECO:0000313" key="2">
    <source>
        <dbReference type="EMBL" id="AJE84309.1"/>
    </source>
</evidence>
<dbReference type="AlphaFoldDB" id="A0A0B5ERQ9"/>
<keyword evidence="3" id="KW-1185">Reference proteome</keyword>
<dbReference type="Proteomes" id="UP000031523">
    <property type="component" value="Chromosome"/>
</dbReference>
<dbReference type="KEGG" id="sals:SLNWT_3933"/>
<evidence type="ECO:0000313" key="3">
    <source>
        <dbReference type="Proteomes" id="UP000031523"/>
    </source>
</evidence>
<protein>
    <submittedName>
        <fullName evidence="2">DNA-binding protein</fullName>
    </submittedName>
</protein>
<accession>A0A0B5ERQ9</accession>